<dbReference type="Pfam" id="PF01464">
    <property type="entry name" value="SLT"/>
    <property type="match status" value="1"/>
</dbReference>
<comment type="similarity">
    <text evidence="1">Belongs to the transglycosylase Slt family.</text>
</comment>
<evidence type="ECO:0000259" key="3">
    <source>
        <dbReference type="Pfam" id="PF01464"/>
    </source>
</evidence>
<feature type="domain" description="Transglycosylase SLT" evidence="3">
    <location>
        <begin position="94"/>
        <end position="186"/>
    </location>
</feature>
<dbReference type="Proteomes" id="UP000280792">
    <property type="component" value="Unassembled WGS sequence"/>
</dbReference>
<dbReference type="PANTHER" id="PTHR37423:SF2">
    <property type="entry name" value="MEMBRANE-BOUND LYTIC MUREIN TRANSGLYCOSYLASE C"/>
    <property type="match status" value="1"/>
</dbReference>
<dbReference type="EMBL" id="QWEZ01000001">
    <property type="protein sequence ID" value="RRJ84162.1"/>
    <property type="molecule type" value="Genomic_DNA"/>
</dbReference>
<evidence type="ECO:0000256" key="2">
    <source>
        <dbReference type="SAM" id="SignalP"/>
    </source>
</evidence>
<keyword evidence="2" id="KW-0732">Signal</keyword>
<evidence type="ECO:0000313" key="5">
    <source>
        <dbReference type="Proteomes" id="UP000280792"/>
    </source>
</evidence>
<dbReference type="SUPFAM" id="SSF53955">
    <property type="entry name" value="Lysozyme-like"/>
    <property type="match status" value="1"/>
</dbReference>
<name>A0A3P3VN23_9GAMM</name>
<dbReference type="RefSeq" id="WP_125014588.1">
    <property type="nucleotide sequence ID" value="NZ_QWEZ01000001.1"/>
</dbReference>
<comment type="caution">
    <text evidence="4">The sequence shown here is derived from an EMBL/GenBank/DDBJ whole genome shotgun (WGS) entry which is preliminary data.</text>
</comment>
<accession>A0A3P3VN23</accession>
<dbReference type="InterPro" id="IPR008258">
    <property type="entry name" value="Transglycosylase_SLT_dom_1"/>
</dbReference>
<keyword evidence="5" id="KW-1185">Reference proteome</keyword>
<dbReference type="PANTHER" id="PTHR37423">
    <property type="entry name" value="SOLUBLE LYTIC MUREIN TRANSGLYCOSYLASE-RELATED"/>
    <property type="match status" value="1"/>
</dbReference>
<evidence type="ECO:0000256" key="1">
    <source>
        <dbReference type="ARBA" id="ARBA00007734"/>
    </source>
</evidence>
<organism evidence="4 5">
    <name type="scientific">Aestuariirhabdus litorea</name>
    <dbReference type="NCBI Taxonomy" id="2528527"/>
    <lineage>
        <taxon>Bacteria</taxon>
        <taxon>Pseudomonadati</taxon>
        <taxon>Pseudomonadota</taxon>
        <taxon>Gammaproteobacteria</taxon>
        <taxon>Oceanospirillales</taxon>
        <taxon>Aestuariirhabdaceae</taxon>
        <taxon>Aestuariirhabdus</taxon>
    </lineage>
</organism>
<reference evidence="4 5" key="1">
    <citation type="submission" date="2018-08" db="EMBL/GenBank/DDBJ databases">
        <authorList>
            <person name="Khan S.A."/>
        </authorList>
    </citation>
    <scope>NUCLEOTIDE SEQUENCE [LARGE SCALE GENOMIC DNA]</scope>
    <source>
        <strain evidence="4 5">GTF-13</strain>
    </source>
</reference>
<reference evidence="4 5" key="2">
    <citation type="submission" date="2018-12" db="EMBL/GenBank/DDBJ databases">
        <title>Simiduia agarivorans gen. nov., sp. nov., a marine, agarolytic bacterium isolated from shallow coastal water from Keelung, Taiwan.</title>
        <authorList>
            <person name="Shieh W.Y."/>
        </authorList>
    </citation>
    <scope>NUCLEOTIDE SEQUENCE [LARGE SCALE GENOMIC DNA]</scope>
    <source>
        <strain evidence="4 5">GTF-13</strain>
    </source>
</reference>
<sequence>MNRIPPLTAWRQHPLKVGLLLLMLVSPLPPALAEEGVAVDQALRSLLADTVNSADSFEDRFDAQVWLLDMSSRLERLIPDHNRRLDLLRQVHREATRAKLQPELVIALIQVESGFNRYAVSSAGAQGLMQVMPFWKNEIGRPEDNLTDIATNLRYGCTILAYYLEKEKGNLIRGLARYNGSLGKTWYPERVMTAWYDHWYVHES</sequence>
<dbReference type="Gene3D" id="1.10.530.10">
    <property type="match status" value="1"/>
</dbReference>
<proteinExistence type="inferred from homology"/>
<evidence type="ECO:0000313" key="4">
    <source>
        <dbReference type="EMBL" id="RRJ84162.1"/>
    </source>
</evidence>
<feature type="signal peptide" evidence="2">
    <location>
        <begin position="1"/>
        <end position="33"/>
    </location>
</feature>
<dbReference type="InterPro" id="IPR023346">
    <property type="entry name" value="Lysozyme-like_dom_sf"/>
</dbReference>
<dbReference type="AlphaFoldDB" id="A0A3P3VN23"/>
<dbReference type="CDD" id="cd00254">
    <property type="entry name" value="LT-like"/>
    <property type="match status" value="1"/>
</dbReference>
<feature type="chain" id="PRO_5018165171" evidence="2">
    <location>
        <begin position="34"/>
        <end position="204"/>
    </location>
</feature>
<protein>
    <submittedName>
        <fullName evidence="4">Lytic transglycosylase domain-containing protein</fullName>
    </submittedName>
</protein>
<gene>
    <name evidence="4" type="ORF">D0544_03310</name>
</gene>